<reference evidence="2" key="1">
    <citation type="journal article" date="2022" name="bioRxiv">
        <title>Sequencing and chromosome-scale assembly of the giantPleurodeles waltlgenome.</title>
        <authorList>
            <person name="Brown T."/>
            <person name="Elewa A."/>
            <person name="Iarovenko S."/>
            <person name="Subramanian E."/>
            <person name="Araus A.J."/>
            <person name="Petzold A."/>
            <person name="Susuki M."/>
            <person name="Suzuki K.-i.T."/>
            <person name="Hayashi T."/>
            <person name="Toyoda A."/>
            <person name="Oliveira C."/>
            <person name="Osipova E."/>
            <person name="Leigh N.D."/>
            <person name="Simon A."/>
            <person name="Yun M.H."/>
        </authorList>
    </citation>
    <scope>NUCLEOTIDE SEQUENCE</scope>
    <source>
        <strain evidence="2">20211129_DDA</strain>
        <tissue evidence="2">Liver</tissue>
    </source>
</reference>
<comment type="caution">
    <text evidence="2">The sequence shown here is derived from an EMBL/GenBank/DDBJ whole genome shotgun (WGS) entry which is preliminary data.</text>
</comment>
<dbReference type="EMBL" id="JANPWB010000014">
    <property type="protein sequence ID" value="KAJ1095059.1"/>
    <property type="molecule type" value="Genomic_DNA"/>
</dbReference>
<proteinExistence type="predicted"/>
<organism evidence="2 4">
    <name type="scientific">Pleurodeles waltl</name>
    <name type="common">Iberian ribbed newt</name>
    <dbReference type="NCBI Taxonomy" id="8319"/>
    <lineage>
        <taxon>Eukaryota</taxon>
        <taxon>Metazoa</taxon>
        <taxon>Chordata</taxon>
        <taxon>Craniata</taxon>
        <taxon>Vertebrata</taxon>
        <taxon>Euteleostomi</taxon>
        <taxon>Amphibia</taxon>
        <taxon>Batrachia</taxon>
        <taxon>Caudata</taxon>
        <taxon>Salamandroidea</taxon>
        <taxon>Salamandridae</taxon>
        <taxon>Pleurodelinae</taxon>
        <taxon>Pleurodeles</taxon>
    </lineage>
</organism>
<protein>
    <submittedName>
        <fullName evidence="2">Uncharacterized protein</fullName>
    </submittedName>
</protein>
<accession>A0AAV7LXL0</accession>
<name>A0AAV7LXL0_PLEWA</name>
<evidence type="ECO:0000313" key="3">
    <source>
        <dbReference type="EMBL" id="KAJ1095059.1"/>
    </source>
</evidence>
<dbReference type="Proteomes" id="UP001066276">
    <property type="component" value="Chromosome 10"/>
</dbReference>
<evidence type="ECO:0000313" key="2">
    <source>
        <dbReference type="EMBL" id="KAJ1095057.1"/>
    </source>
</evidence>
<dbReference type="EMBL" id="JANPWB010000014">
    <property type="protein sequence ID" value="KAJ1095057.1"/>
    <property type="molecule type" value="Genomic_DNA"/>
</dbReference>
<keyword evidence="4" id="KW-1185">Reference proteome</keyword>
<dbReference type="AlphaFoldDB" id="A0AAV7LXL0"/>
<feature type="region of interest" description="Disordered" evidence="1">
    <location>
        <begin position="55"/>
        <end position="87"/>
    </location>
</feature>
<evidence type="ECO:0000256" key="1">
    <source>
        <dbReference type="SAM" id="MobiDB-lite"/>
    </source>
</evidence>
<evidence type="ECO:0000313" key="4">
    <source>
        <dbReference type="Proteomes" id="UP001066276"/>
    </source>
</evidence>
<gene>
    <name evidence="2" type="ORF">NDU88_000228</name>
    <name evidence="3" type="ORF">NDU88_000230</name>
</gene>
<sequence>MRALLSAFTRSADCLSDTQTQRVFFTRRLRGSWFQGFSQQGRKVPQLSRALADPWAPAAAGECGPAKPSGAGGTDDLTSSRFLRDSP</sequence>